<dbReference type="InterPro" id="IPR011747">
    <property type="entry name" value="CHP02241"/>
</dbReference>
<dbReference type="RefSeq" id="WP_120614093.1">
    <property type="nucleotide sequence ID" value="NZ_RAWB01000673.1"/>
</dbReference>
<proteinExistence type="predicted"/>
<keyword evidence="2" id="KW-1185">Reference proteome</keyword>
<evidence type="ECO:0000313" key="2">
    <source>
        <dbReference type="Proteomes" id="UP000272888"/>
    </source>
</evidence>
<comment type="caution">
    <text evidence="1">The sequence shown here is derived from an EMBL/GenBank/DDBJ whole genome shotgun (WGS) entry which is preliminary data.</text>
</comment>
<dbReference type="AlphaFoldDB" id="A0A3A8NSL4"/>
<dbReference type="PANTHER" id="PTHR38009">
    <property type="entry name" value="CONSERVED HYPOTHETICAL PHAGE TAIL PROTEIN"/>
    <property type="match status" value="1"/>
</dbReference>
<name>A0A3A8NSL4_9BACT</name>
<dbReference type="Proteomes" id="UP000272888">
    <property type="component" value="Unassembled WGS sequence"/>
</dbReference>
<protein>
    <submittedName>
        <fullName evidence="1">Phage tail protein</fullName>
    </submittedName>
</protein>
<gene>
    <name evidence="1" type="ORF">D7V93_37865</name>
</gene>
<accession>A0A3A8NSL4</accession>
<organism evidence="1 2">
    <name type="scientific">Corallococcus llansteffanensis</name>
    <dbReference type="NCBI Taxonomy" id="2316731"/>
    <lineage>
        <taxon>Bacteria</taxon>
        <taxon>Pseudomonadati</taxon>
        <taxon>Myxococcota</taxon>
        <taxon>Myxococcia</taxon>
        <taxon>Myxococcales</taxon>
        <taxon>Cystobacterineae</taxon>
        <taxon>Myxococcaceae</taxon>
        <taxon>Corallococcus</taxon>
    </lineage>
</organism>
<dbReference type="InterPro" id="IPR010667">
    <property type="entry name" value="Phage_T4_Gp19"/>
</dbReference>
<dbReference type="GO" id="GO:0005198">
    <property type="term" value="F:structural molecule activity"/>
    <property type="evidence" value="ECO:0007669"/>
    <property type="project" value="InterPro"/>
</dbReference>
<dbReference type="NCBIfam" id="TIGR02241">
    <property type="entry name" value="conserved hypothetical phage tail region protein"/>
    <property type="match status" value="1"/>
</dbReference>
<evidence type="ECO:0000313" key="1">
    <source>
        <dbReference type="EMBL" id="RKH42424.1"/>
    </source>
</evidence>
<sequence length="160" mass="17819">MAVIGGGVATVAASRLGIRDDPYFGYNFLVEIQGMIAGGFSEVSGMSINTEVDSRREGGVNTHEYKLPGQTTYGNLILRKGVSDLDLLWHWYQDVIDGKIVRRNGTLYLMNHLGIPMKWWNFVRAYPTAWEGPEFNANSPQIAVQALTLVHEGLFNPRGF</sequence>
<dbReference type="EMBL" id="RAWB01000673">
    <property type="protein sequence ID" value="RKH42424.1"/>
    <property type="molecule type" value="Genomic_DNA"/>
</dbReference>
<dbReference type="PANTHER" id="PTHR38009:SF1">
    <property type="entry name" value="CONSERVED HYPOTHETICAL PHAGE TAIL PROTEIN"/>
    <property type="match status" value="1"/>
</dbReference>
<dbReference type="Pfam" id="PF06841">
    <property type="entry name" value="Phage_T4_gp19"/>
    <property type="match status" value="1"/>
</dbReference>
<reference evidence="2" key="1">
    <citation type="submission" date="2018-09" db="EMBL/GenBank/DDBJ databases">
        <authorList>
            <person name="Livingstone P.G."/>
            <person name="Whitworth D.E."/>
        </authorList>
    </citation>
    <scope>NUCLEOTIDE SEQUENCE [LARGE SCALE GENOMIC DNA]</scope>
    <source>
        <strain evidence="2">CA051B</strain>
    </source>
</reference>